<dbReference type="Gene3D" id="2.60.40.420">
    <property type="entry name" value="Cupredoxins - blue copper proteins"/>
    <property type="match status" value="1"/>
</dbReference>
<evidence type="ECO:0000313" key="5">
    <source>
        <dbReference type="EMBL" id="KAJ7032674.1"/>
    </source>
</evidence>
<dbReference type="Proteomes" id="UP001218188">
    <property type="component" value="Unassembled WGS sequence"/>
</dbReference>
<feature type="chain" id="PRO_5042255270" evidence="3">
    <location>
        <begin position="26"/>
        <end position="337"/>
    </location>
</feature>
<sequence length="337" mass="36920">MRRRILATGVLVLLVIPLAFLLCIASWPRQPPANDHGQPPIPDKFRLDPTSDASASPARTNPVETAPEPVPDSLVLEGQGGGAQDREEGNPAGYFEVMVKPGTTTRLRLTNAGSLAPIRLFIENHVLTVIEADGTPVIPVRVRDLVLQPAQRYSCSSPRPLTSPRTSRQALWIRARKIDEKSANEKWSPKRARCCGTPSRTTTPPPQPRSSGCPPAGDTGEWDSLHHFDEWALRPLVAPPKRQQRPPANAALTIPFKFSIQRTHEQNWGSFINGTSWEIPPPGEAVLVSDLARVGSGEGSVGVKVWPIDQVIAALEYNRTVDFVITNLDDMGDCQVW</sequence>
<gene>
    <name evidence="5" type="ORF">C8F04DRAFT_1357661</name>
</gene>
<dbReference type="PANTHER" id="PTHR11709:SF414">
    <property type="entry name" value="ADR239WP"/>
    <property type="match status" value="1"/>
</dbReference>
<comment type="caution">
    <text evidence="5">The sequence shown here is derived from an EMBL/GenBank/DDBJ whole genome shotgun (WGS) entry which is preliminary data.</text>
</comment>
<evidence type="ECO:0000256" key="1">
    <source>
        <dbReference type="ARBA" id="ARBA00010609"/>
    </source>
</evidence>
<evidence type="ECO:0000313" key="6">
    <source>
        <dbReference type="Proteomes" id="UP001218188"/>
    </source>
</evidence>
<dbReference type="EMBL" id="JARJCM010000071">
    <property type="protein sequence ID" value="KAJ7032674.1"/>
    <property type="molecule type" value="Genomic_DNA"/>
</dbReference>
<evidence type="ECO:0000259" key="4">
    <source>
        <dbReference type="Pfam" id="PF00394"/>
    </source>
</evidence>
<dbReference type="AlphaFoldDB" id="A0AAD6SRG3"/>
<protein>
    <submittedName>
        <fullName evidence="5">Multicopper oxidase-domain-containing protein</fullName>
    </submittedName>
</protein>
<evidence type="ECO:0000256" key="2">
    <source>
        <dbReference type="SAM" id="MobiDB-lite"/>
    </source>
</evidence>
<feature type="signal peptide" evidence="3">
    <location>
        <begin position="1"/>
        <end position="25"/>
    </location>
</feature>
<reference evidence="5" key="1">
    <citation type="submission" date="2023-03" db="EMBL/GenBank/DDBJ databases">
        <title>Massive genome expansion in bonnet fungi (Mycena s.s.) driven by repeated elements and novel gene families across ecological guilds.</title>
        <authorList>
            <consortium name="Lawrence Berkeley National Laboratory"/>
            <person name="Harder C.B."/>
            <person name="Miyauchi S."/>
            <person name="Viragh M."/>
            <person name="Kuo A."/>
            <person name="Thoen E."/>
            <person name="Andreopoulos B."/>
            <person name="Lu D."/>
            <person name="Skrede I."/>
            <person name="Drula E."/>
            <person name="Henrissat B."/>
            <person name="Morin E."/>
            <person name="Kohler A."/>
            <person name="Barry K."/>
            <person name="LaButti K."/>
            <person name="Morin E."/>
            <person name="Salamov A."/>
            <person name="Lipzen A."/>
            <person name="Mereny Z."/>
            <person name="Hegedus B."/>
            <person name="Baldrian P."/>
            <person name="Stursova M."/>
            <person name="Weitz H."/>
            <person name="Taylor A."/>
            <person name="Grigoriev I.V."/>
            <person name="Nagy L.G."/>
            <person name="Martin F."/>
            <person name="Kauserud H."/>
        </authorList>
    </citation>
    <scope>NUCLEOTIDE SEQUENCE</scope>
    <source>
        <strain evidence="5">CBHHK200</strain>
    </source>
</reference>
<comment type="similarity">
    <text evidence="1">Belongs to the multicopper oxidase family.</text>
</comment>
<dbReference type="InterPro" id="IPR001117">
    <property type="entry name" value="Cu-oxidase_2nd"/>
</dbReference>
<dbReference type="PANTHER" id="PTHR11709">
    <property type="entry name" value="MULTI-COPPER OXIDASE"/>
    <property type="match status" value="1"/>
</dbReference>
<dbReference type="Pfam" id="PF00394">
    <property type="entry name" value="Cu-oxidase"/>
    <property type="match status" value="1"/>
</dbReference>
<organism evidence="5 6">
    <name type="scientific">Mycena alexandri</name>
    <dbReference type="NCBI Taxonomy" id="1745969"/>
    <lineage>
        <taxon>Eukaryota</taxon>
        <taxon>Fungi</taxon>
        <taxon>Dikarya</taxon>
        <taxon>Basidiomycota</taxon>
        <taxon>Agaricomycotina</taxon>
        <taxon>Agaricomycetes</taxon>
        <taxon>Agaricomycetidae</taxon>
        <taxon>Agaricales</taxon>
        <taxon>Marasmiineae</taxon>
        <taxon>Mycenaceae</taxon>
        <taxon>Mycena</taxon>
    </lineage>
</organism>
<keyword evidence="6" id="KW-1185">Reference proteome</keyword>
<dbReference type="GO" id="GO:0016491">
    <property type="term" value="F:oxidoreductase activity"/>
    <property type="evidence" value="ECO:0007669"/>
    <property type="project" value="UniProtKB-ARBA"/>
</dbReference>
<dbReference type="InterPro" id="IPR045087">
    <property type="entry name" value="Cu-oxidase_fam"/>
</dbReference>
<dbReference type="SUPFAM" id="SSF49503">
    <property type="entry name" value="Cupredoxins"/>
    <property type="match status" value="1"/>
</dbReference>
<feature type="region of interest" description="Disordered" evidence="2">
    <location>
        <begin position="182"/>
        <end position="221"/>
    </location>
</feature>
<evidence type="ECO:0000256" key="3">
    <source>
        <dbReference type="SAM" id="SignalP"/>
    </source>
</evidence>
<feature type="compositionally biased region" description="Polar residues" evidence="2">
    <location>
        <begin position="51"/>
        <end position="63"/>
    </location>
</feature>
<keyword evidence="3" id="KW-0732">Signal</keyword>
<feature type="domain" description="Plastocyanin-like" evidence="4">
    <location>
        <begin position="64"/>
        <end position="154"/>
    </location>
</feature>
<proteinExistence type="inferred from homology"/>
<name>A0AAD6SRG3_9AGAR</name>
<accession>A0AAD6SRG3</accession>
<feature type="region of interest" description="Disordered" evidence="2">
    <location>
        <begin position="32"/>
        <end position="90"/>
    </location>
</feature>
<dbReference type="InterPro" id="IPR008972">
    <property type="entry name" value="Cupredoxin"/>
</dbReference>